<dbReference type="OrthoDB" id="5121185at2759"/>
<reference evidence="2 3" key="2">
    <citation type="submission" date="2021-10" db="EMBL/GenBank/DDBJ databases">
        <authorList>
            <person name="Piombo E."/>
        </authorList>
    </citation>
    <scope>NUCLEOTIDE SEQUENCE [LARGE SCALE GENOMIC DNA]</scope>
</reference>
<evidence type="ECO:0000313" key="2">
    <source>
        <dbReference type="EMBL" id="CAG9997211.1"/>
    </source>
</evidence>
<dbReference type="Proteomes" id="UP000754883">
    <property type="component" value="Unassembled WGS sequence"/>
</dbReference>
<protein>
    <submittedName>
        <fullName evidence="2">Uncharacterized protein</fullName>
    </submittedName>
</protein>
<evidence type="ECO:0000313" key="3">
    <source>
        <dbReference type="Proteomes" id="UP000754883"/>
    </source>
</evidence>
<keyword evidence="1" id="KW-0732">Signal</keyword>
<dbReference type="AlphaFoldDB" id="A0A9N9UNB0"/>
<reference evidence="3" key="1">
    <citation type="submission" date="2019-06" db="EMBL/GenBank/DDBJ databases">
        <authorList>
            <person name="Broberg M."/>
        </authorList>
    </citation>
    <scope>NUCLEOTIDE SEQUENCE [LARGE SCALE GENOMIC DNA]</scope>
</reference>
<evidence type="ECO:0000256" key="1">
    <source>
        <dbReference type="SAM" id="SignalP"/>
    </source>
</evidence>
<organism evidence="2 3">
    <name type="scientific">Clonostachys byssicola</name>
    <dbReference type="NCBI Taxonomy" id="160290"/>
    <lineage>
        <taxon>Eukaryota</taxon>
        <taxon>Fungi</taxon>
        <taxon>Dikarya</taxon>
        <taxon>Ascomycota</taxon>
        <taxon>Pezizomycotina</taxon>
        <taxon>Sordariomycetes</taxon>
        <taxon>Hypocreomycetidae</taxon>
        <taxon>Hypocreales</taxon>
        <taxon>Bionectriaceae</taxon>
        <taxon>Clonostachys</taxon>
    </lineage>
</organism>
<feature type="signal peptide" evidence="1">
    <location>
        <begin position="1"/>
        <end position="19"/>
    </location>
</feature>
<name>A0A9N9UNB0_9HYPO</name>
<keyword evidence="3" id="KW-1185">Reference proteome</keyword>
<proteinExistence type="predicted"/>
<accession>A0A9N9UNB0</accession>
<feature type="chain" id="PRO_5040351676" evidence="1">
    <location>
        <begin position="20"/>
        <end position="173"/>
    </location>
</feature>
<gene>
    <name evidence="2" type="ORF">CBYS24578_00016754</name>
</gene>
<dbReference type="EMBL" id="CABFNO020001545">
    <property type="protein sequence ID" value="CAG9997211.1"/>
    <property type="molecule type" value="Genomic_DNA"/>
</dbReference>
<comment type="caution">
    <text evidence="2">The sequence shown here is derived from an EMBL/GenBank/DDBJ whole genome shotgun (WGS) entry which is preliminary data.</text>
</comment>
<sequence length="173" mass="18679">MKFLAVSSVLSLLAATSTAAPPKALDVDILSHLASSTAPLPKGLERRWEAGTCSVHLSIEYPFDKDAMWDVNASVYDNAGTLTGEAAFPRTFINNYNGVYGAKDVGLNDRLWMMAWHNNTANVALMQYEQVIIQTGAPGTTSHSKEDEAGPWACENGLLVDGYKVESTCTFAC</sequence>